<dbReference type="AlphaFoldDB" id="A0A9W7IQT5"/>
<comment type="caution">
    <text evidence="1">The sequence shown here is derived from an EMBL/GenBank/DDBJ whole genome shotgun (WGS) entry which is preliminary data.</text>
</comment>
<gene>
    <name evidence="1" type="ORF">HRI_003511600</name>
</gene>
<dbReference type="Proteomes" id="UP001165190">
    <property type="component" value="Unassembled WGS sequence"/>
</dbReference>
<proteinExistence type="predicted"/>
<accession>A0A9W7IQT5</accession>
<evidence type="ECO:0000313" key="2">
    <source>
        <dbReference type="Proteomes" id="UP001165190"/>
    </source>
</evidence>
<evidence type="ECO:0000313" key="1">
    <source>
        <dbReference type="EMBL" id="GMI98423.1"/>
    </source>
</evidence>
<protein>
    <submittedName>
        <fullName evidence="1">Uncharacterized protein</fullName>
    </submittedName>
</protein>
<dbReference type="EMBL" id="BSYR01000031">
    <property type="protein sequence ID" value="GMI98423.1"/>
    <property type="molecule type" value="Genomic_DNA"/>
</dbReference>
<reference evidence="1" key="1">
    <citation type="submission" date="2023-05" db="EMBL/GenBank/DDBJ databases">
        <title>Genome and transcriptome analyses reveal genes involved in the formation of fine ridges on petal epidermal cells in Hibiscus trionum.</title>
        <authorList>
            <person name="Koshimizu S."/>
            <person name="Masuda S."/>
            <person name="Ishii T."/>
            <person name="Shirasu K."/>
            <person name="Hoshino A."/>
            <person name="Arita M."/>
        </authorList>
    </citation>
    <scope>NUCLEOTIDE SEQUENCE</scope>
    <source>
        <strain evidence="1">Hamamatsu line</strain>
    </source>
</reference>
<keyword evidence="2" id="KW-1185">Reference proteome</keyword>
<dbReference type="OrthoDB" id="21060at2759"/>
<organism evidence="1 2">
    <name type="scientific">Hibiscus trionum</name>
    <name type="common">Flower of an hour</name>
    <dbReference type="NCBI Taxonomy" id="183268"/>
    <lineage>
        <taxon>Eukaryota</taxon>
        <taxon>Viridiplantae</taxon>
        <taxon>Streptophyta</taxon>
        <taxon>Embryophyta</taxon>
        <taxon>Tracheophyta</taxon>
        <taxon>Spermatophyta</taxon>
        <taxon>Magnoliopsida</taxon>
        <taxon>eudicotyledons</taxon>
        <taxon>Gunneridae</taxon>
        <taxon>Pentapetalae</taxon>
        <taxon>rosids</taxon>
        <taxon>malvids</taxon>
        <taxon>Malvales</taxon>
        <taxon>Malvaceae</taxon>
        <taxon>Malvoideae</taxon>
        <taxon>Hibiscus</taxon>
    </lineage>
</organism>
<sequence>MQNQHLFQEGYPGPSLRRALNNSMISGINLQEEMEQLFSGHKPNIRVSEASRRVVHDDEKRYSFAEKVG</sequence>
<name>A0A9W7IQT5_HIBTR</name>